<reference evidence="5" key="1">
    <citation type="journal article" date="2019" name="Int. J. Syst. Evol. Microbiol.">
        <title>The Global Catalogue of Microorganisms (GCM) 10K type strain sequencing project: providing services to taxonomists for standard genome sequencing and annotation.</title>
        <authorList>
            <consortium name="The Broad Institute Genomics Platform"/>
            <consortium name="The Broad Institute Genome Sequencing Center for Infectious Disease"/>
            <person name="Wu L."/>
            <person name="Ma J."/>
        </authorList>
    </citation>
    <scope>NUCLEOTIDE SEQUENCE [LARGE SCALE GENOMIC DNA]</scope>
    <source>
        <strain evidence="5">ICMP 19430</strain>
    </source>
</reference>
<dbReference type="Proteomes" id="UP001596484">
    <property type="component" value="Unassembled WGS sequence"/>
</dbReference>
<dbReference type="Gene3D" id="3.10.310.50">
    <property type="match status" value="1"/>
</dbReference>
<dbReference type="InterPro" id="IPR007621">
    <property type="entry name" value="TPM_dom"/>
</dbReference>
<sequence length="679" mass="70418">MAFAQPRVRGRHEPHRISIAGAAASVLALLALICLPAVATAEAPFRMPGQISDRVGALNDADRAEVRSALDALFDEQHVQLWVTYVDSFGGVDAGQWASKTAQQSGLGDQSALLAVATGDRAYALDLPSNLSNVSSAEIDSIERDAIVPALRQDDWAGAAIAAAGGIDDAMSSSGSGSTAKYLLIGGGVVVIGAGGVVLYSRRKKAERIRQGIEAAKDVDWTNPAAIAALPVETLDARAREVLVETDNAIRTSEEELNLARGEFGDQATAPFTAAYESAKATLASAFTLRQRLDDDVPETPDQKRDMLIELISTCSRADKELNSRVTEFDGMRDLLLDAPARLDALTQDVVELTVRAPKSEATLAGLQNEFPAPALASVSGNVAMAQQQLTFADQNITAGREAAALPAGKQGPAVVAIRAAEGAIAQVRELLDGVDHAADNIRTAIATLPTVLDDARKDIAAASALAQHGGQPLASAKAATEAALAQAEALKETDPLGAFNAIVKADNELDTVLATAMDAREQAERAAQRLAQDLTVAQSQITAAKDYINTRRGAVGAEARTRLSEAERHLDAARQLGQSDPAKASQHAKAAGDLGARALRLAQGDVQTWEASRQPRNSGANTGAILGGILIESMMRGGMSGGWGNRGGGGFGGGGGGRGPGSFGGPSSSGRISRGGRF</sequence>
<dbReference type="RefSeq" id="WP_378408798.1">
    <property type="nucleotide sequence ID" value="NZ_JBHTCS010000028.1"/>
</dbReference>
<keyword evidence="1" id="KW-0175">Coiled coil</keyword>
<comment type="caution">
    <text evidence="4">The sequence shown here is derived from an EMBL/GenBank/DDBJ whole genome shotgun (WGS) entry which is preliminary data.</text>
</comment>
<dbReference type="EMBL" id="JBHTCS010000028">
    <property type="protein sequence ID" value="MFC7450691.1"/>
    <property type="molecule type" value="Genomic_DNA"/>
</dbReference>
<keyword evidence="5" id="KW-1185">Reference proteome</keyword>
<feature type="compositionally biased region" description="Gly residues" evidence="2">
    <location>
        <begin position="642"/>
        <end position="665"/>
    </location>
</feature>
<evidence type="ECO:0000313" key="5">
    <source>
        <dbReference type="Proteomes" id="UP001596484"/>
    </source>
</evidence>
<accession>A0ABW2S3L3</accession>
<protein>
    <submittedName>
        <fullName evidence="4">TPM domain-containing protein</fullName>
    </submittedName>
</protein>
<proteinExistence type="predicted"/>
<feature type="domain" description="TPM" evidence="3">
    <location>
        <begin position="52"/>
        <end position="169"/>
    </location>
</feature>
<evidence type="ECO:0000259" key="3">
    <source>
        <dbReference type="Pfam" id="PF04536"/>
    </source>
</evidence>
<dbReference type="Pfam" id="PF04536">
    <property type="entry name" value="TPM_phosphatase"/>
    <property type="match status" value="1"/>
</dbReference>
<feature type="coiled-coil region" evidence="1">
    <location>
        <begin position="474"/>
        <end position="541"/>
    </location>
</feature>
<organism evidence="4 5">
    <name type="scientific">Rhodococcus daqingensis</name>
    <dbReference type="NCBI Taxonomy" id="2479363"/>
    <lineage>
        <taxon>Bacteria</taxon>
        <taxon>Bacillati</taxon>
        <taxon>Actinomycetota</taxon>
        <taxon>Actinomycetes</taxon>
        <taxon>Mycobacteriales</taxon>
        <taxon>Nocardiaceae</taxon>
        <taxon>Rhodococcus</taxon>
    </lineage>
</organism>
<feature type="region of interest" description="Disordered" evidence="2">
    <location>
        <begin position="642"/>
        <end position="679"/>
    </location>
</feature>
<evidence type="ECO:0000256" key="2">
    <source>
        <dbReference type="SAM" id="MobiDB-lite"/>
    </source>
</evidence>
<name>A0ABW2S3L3_9NOCA</name>
<gene>
    <name evidence="4" type="ORF">ACFQS9_22595</name>
</gene>
<evidence type="ECO:0000313" key="4">
    <source>
        <dbReference type="EMBL" id="MFC7450691.1"/>
    </source>
</evidence>
<evidence type="ECO:0000256" key="1">
    <source>
        <dbReference type="SAM" id="Coils"/>
    </source>
</evidence>